<feature type="region of interest" description="Disordered" evidence="1">
    <location>
        <begin position="138"/>
        <end position="161"/>
    </location>
</feature>
<dbReference type="AlphaFoldDB" id="A0A482ETM5"/>
<proteinExistence type="predicted"/>
<name>A0A482ETM5_SALSP</name>
<organism evidence="2">
    <name type="scientific">Salmonella sp</name>
    <dbReference type="NCBI Taxonomy" id="599"/>
    <lineage>
        <taxon>Bacteria</taxon>
        <taxon>Pseudomonadati</taxon>
        <taxon>Pseudomonadota</taxon>
        <taxon>Gammaproteobacteria</taxon>
        <taxon>Enterobacterales</taxon>
        <taxon>Enterobacteriaceae</taxon>
        <taxon>Salmonella</taxon>
    </lineage>
</organism>
<sequence length="161" mass="17749">MSQPGSPSSTQPASMEAAVAAHNITLCTGFKPLPSSRFQCRLWALVECPFLSVLRFQHGVNIIVLRDLSPLSKQPEPKNRTHKRISSIIFSYSTSLPLHHLAGGYKSAHQNALPTIWRAVPVGQQTVTLPYRSMSFGQPEQHMDLHPSTLSRGVTSAPLQR</sequence>
<evidence type="ECO:0000313" key="2">
    <source>
        <dbReference type="EMBL" id="QBM91480.1"/>
    </source>
</evidence>
<reference evidence="2" key="1">
    <citation type="submission" date="2019-01" db="EMBL/GenBank/DDBJ databases">
        <title>Salmonella strain 1423 plasmid sequences.</title>
        <authorList>
            <person name="Chen K."/>
            <person name="Chen S."/>
        </authorList>
    </citation>
    <scope>NUCLEOTIDE SEQUENCE</scope>
    <source>
        <strain evidence="2">Sa1423</strain>
        <plasmid evidence="2">pSa1423-160k</plasmid>
    </source>
</reference>
<protein>
    <submittedName>
        <fullName evidence="2">Uncharacterized protein</fullName>
    </submittedName>
</protein>
<keyword evidence="2" id="KW-0614">Plasmid</keyword>
<accession>A0A482ETM5</accession>
<geneLocation type="plasmid" evidence="2">
    <name>pSa1423-160k</name>
</geneLocation>
<feature type="compositionally biased region" description="Polar residues" evidence="1">
    <location>
        <begin position="148"/>
        <end position="161"/>
    </location>
</feature>
<gene>
    <name evidence="2" type="ORF">NNIBIDOC_00151</name>
</gene>
<dbReference type="EMBL" id="MK356558">
    <property type="protein sequence ID" value="QBM91480.1"/>
    <property type="molecule type" value="Genomic_DNA"/>
</dbReference>
<evidence type="ECO:0000256" key="1">
    <source>
        <dbReference type="SAM" id="MobiDB-lite"/>
    </source>
</evidence>